<evidence type="ECO:0000313" key="1">
    <source>
        <dbReference type="EMBL" id="AFX93570.1"/>
    </source>
</evidence>
<dbReference type="EMBL" id="JX878496">
    <property type="protein sequence ID" value="AFX93570.1"/>
    <property type="molecule type" value="Genomic_DNA"/>
</dbReference>
<protein>
    <recommendedName>
        <fullName evidence="3">Restriction alleviation protein, Lar family</fullName>
    </recommendedName>
</protein>
<accession>K7YXZ2</accession>
<organism evidence="1 2">
    <name type="scientific">Serratia phage phiMAM1</name>
    <dbReference type="NCBI Taxonomy" id="1262513"/>
    <lineage>
        <taxon>Viruses</taxon>
        <taxon>Duplodnaviria</taxon>
        <taxon>Heunggongvirae</taxon>
        <taxon>Uroviricota</taxon>
        <taxon>Caudoviricetes</taxon>
        <taxon>Pantevenvirales</taxon>
        <taxon>Ackermannviridae</taxon>
        <taxon>Miltonvirus</taxon>
        <taxon>Miltonvirus MAM1</taxon>
    </lineage>
</organism>
<proteinExistence type="predicted"/>
<evidence type="ECO:0000313" key="2">
    <source>
        <dbReference type="Proteomes" id="UP000010363"/>
    </source>
</evidence>
<dbReference type="Proteomes" id="UP000010363">
    <property type="component" value="Segment"/>
</dbReference>
<gene>
    <name evidence="1" type="ORF">MAM_102</name>
</gene>
<dbReference type="GeneID" id="14444750"/>
<dbReference type="Pfam" id="PF14354">
    <property type="entry name" value="Lar_restr_allev"/>
    <property type="match status" value="1"/>
</dbReference>
<dbReference type="KEGG" id="vg:14444750"/>
<evidence type="ECO:0008006" key="3">
    <source>
        <dbReference type="Google" id="ProtNLM"/>
    </source>
</evidence>
<sequence length="109" mass="12208">MSSAIQDIIKWYKARIEERGEPDVEFVDPGTGNTVDNSVGVPVWMLNALLRPPRTNGLKPCPFCSSQPLETHNGFTRNGTPVVTISCTRCEIKFSGVRSATRRRWNTRS</sequence>
<name>K7YXZ2_9CAUD</name>
<keyword evidence="2" id="KW-1185">Reference proteome</keyword>
<dbReference type="RefSeq" id="YP_007349081.1">
    <property type="nucleotide sequence ID" value="NC_020083.1"/>
</dbReference>
<reference evidence="1 2" key="1">
    <citation type="journal article" date="2012" name="J. Virol.">
        <title>Complete Genome Sequence of Serratia plymuthica Bacteriophage MAM1.</title>
        <authorList>
            <person name="Matilla M.A."/>
            <person name="Salmond G.P."/>
        </authorList>
    </citation>
    <scope>NUCLEOTIDE SEQUENCE [LARGE SCALE GENOMIC DNA]</scope>
</reference>